<keyword evidence="1" id="KW-1133">Transmembrane helix</keyword>
<evidence type="ECO:0000313" key="3">
    <source>
        <dbReference type="Proteomes" id="UP000799302"/>
    </source>
</evidence>
<feature type="transmembrane region" description="Helical" evidence="1">
    <location>
        <begin position="60"/>
        <end position="92"/>
    </location>
</feature>
<evidence type="ECO:0000313" key="2">
    <source>
        <dbReference type="EMBL" id="KAF2664447.1"/>
    </source>
</evidence>
<accession>A0A6A6TZ45</accession>
<sequence length="278" mass="30753">MPCVNGTALLRAAINPILCANSTMPGNSTLVGNSTIVGNVSMASNSSSTTANDAGNHSDIWGWLPVVIAVVVVYSLMALCCMSSPVSMWICIERHHARKARRAAAAEASQVRYVHVADYSSICQLPSSNLQIHKHCVPNGISLPTDRRTKVFLPLTKTTFLMASQFSAEMASLWRKIMLPVVLVSTLYMWLTPFHGLAFTALKLLMAITALSIFNTGHFPSTLITRAIGCLWVGYLGIFYFVFYLNQLPYDDRQVIKYGPMCRGFTNFECDAFRYYRG</sequence>
<protein>
    <submittedName>
        <fullName evidence="2">Uncharacterized protein</fullName>
    </submittedName>
</protein>
<reference evidence="2" key="1">
    <citation type="journal article" date="2020" name="Stud. Mycol.">
        <title>101 Dothideomycetes genomes: a test case for predicting lifestyles and emergence of pathogens.</title>
        <authorList>
            <person name="Haridas S."/>
            <person name="Albert R."/>
            <person name="Binder M."/>
            <person name="Bloem J."/>
            <person name="Labutti K."/>
            <person name="Salamov A."/>
            <person name="Andreopoulos B."/>
            <person name="Baker S."/>
            <person name="Barry K."/>
            <person name="Bills G."/>
            <person name="Bluhm B."/>
            <person name="Cannon C."/>
            <person name="Castanera R."/>
            <person name="Culley D."/>
            <person name="Daum C."/>
            <person name="Ezra D."/>
            <person name="Gonzalez J."/>
            <person name="Henrissat B."/>
            <person name="Kuo A."/>
            <person name="Liang C."/>
            <person name="Lipzen A."/>
            <person name="Lutzoni F."/>
            <person name="Magnuson J."/>
            <person name="Mondo S."/>
            <person name="Nolan M."/>
            <person name="Ohm R."/>
            <person name="Pangilinan J."/>
            <person name="Park H.-J."/>
            <person name="Ramirez L."/>
            <person name="Alfaro M."/>
            <person name="Sun H."/>
            <person name="Tritt A."/>
            <person name="Yoshinaga Y."/>
            <person name="Zwiers L.-H."/>
            <person name="Turgeon B."/>
            <person name="Goodwin S."/>
            <person name="Spatafora J."/>
            <person name="Crous P."/>
            <person name="Grigoriev I."/>
        </authorList>
    </citation>
    <scope>NUCLEOTIDE SEQUENCE</scope>
    <source>
        <strain evidence="2">CBS 115976</strain>
    </source>
</reference>
<dbReference type="Proteomes" id="UP000799302">
    <property type="component" value="Unassembled WGS sequence"/>
</dbReference>
<keyword evidence="3" id="KW-1185">Reference proteome</keyword>
<dbReference type="EMBL" id="MU004242">
    <property type="protein sequence ID" value="KAF2664447.1"/>
    <property type="molecule type" value="Genomic_DNA"/>
</dbReference>
<feature type="transmembrane region" description="Helical" evidence="1">
    <location>
        <begin position="173"/>
        <end position="191"/>
    </location>
</feature>
<proteinExistence type="predicted"/>
<name>A0A6A6TZ45_9PEZI</name>
<gene>
    <name evidence="2" type="ORF">BT63DRAFT_459935</name>
</gene>
<keyword evidence="1" id="KW-0812">Transmembrane</keyword>
<organism evidence="2 3">
    <name type="scientific">Microthyrium microscopicum</name>
    <dbReference type="NCBI Taxonomy" id="703497"/>
    <lineage>
        <taxon>Eukaryota</taxon>
        <taxon>Fungi</taxon>
        <taxon>Dikarya</taxon>
        <taxon>Ascomycota</taxon>
        <taxon>Pezizomycotina</taxon>
        <taxon>Dothideomycetes</taxon>
        <taxon>Dothideomycetes incertae sedis</taxon>
        <taxon>Microthyriales</taxon>
        <taxon>Microthyriaceae</taxon>
        <taxon>Microthyrium</taxon>
    </lineage>
</organism>
<dbReference type="AlphaFoldDB" id="A0A6A6TZ45"/>
<keyword evidence="1" id="KW-0472">Membrane</keyword>
<feature type="transmembrane region" description="Helical" evidence="1">
    <location>
        <begin position="223"/>
        <end position="243"/>
    </location>
</feature>
<evidence type="ECO:0000256" key="1">
    <source>
        <dbReference type="SAM" id="Phobius"/>
    </source>
</evidence>